<gene>
    <name evidence="2" type="ORF">EMPS_00795</name>
</gene>
<dbReference type="EMBL" id="BQFW01000001">
    <property type="protein sequence ID" value="GJJ68449.1"/>
    <property type="molecule type" value="Genomic_DNA"/>
</dbReference>
<feature type="compositionally biased region" description="Basic and acidic residues" evidence="1">
    <location>
        <begin position="366"/>
        <end position="380"/>
    </location>
</feature>
<reference evidence="2" key="2">
    <citation type="journal article" date="2022" name="Microbiol. Resour. Announc.">
        <title>Whole-Genome Sequence of Entomortierella parvispora E1425, a Mucoromycotan Fungus Associated with Burkholderiaceae-Related Endosymbiotic Bacteria.</title>
        <authorList>
            <person name="Herlambang A."/>
            <person name="Guo Y."/>
            <person name="Takashima Y."/>
            <person name="Narisawa K."/>
            <person name="Ohta H."/>
            <person name="Nishizawa T."/>
        </authorList>
    </citation>
    <scope>NUCLEOTIDE SEQUENCE</scope>
    <source>
        <strain evidence="2">E1425</strain>
    </source>
</reference>
<evidence type="ECO:0000313" key="2">
    <source>
        <dbReference type="EMBL" id="GJJ68449.1"/>
    </source>
</evidence>
<keyword evidence="3" id="KW-1185">Reference proteome</keyword>
<feature type="region of interest" description="Disordered" evidence="1">
    <location>
        <begin position="492"/>
        <end position="540"/>
    </location>
</feature>
<protein>
    <submittedName>
        <fullName evidence="2">Uncharacterized protein</fullName>
    </submittedName>
</protein>
<evidence type="ECO:0000313" key="3">
    <source>
        <dbReference type="Proteomes" id="UP000827284"/>
    </source>
</evidence>
<name>A0A9P3H1S1_9FUNG</name>
<proteinExistence type="predicted"/>
<comment type="caution">
    <text evidence="2">The sequence shown here is derived from an EMBL/GenBank/DDBJ whole genome shotgun (WGS) entry which is preliminary data.</text>
</comment>
<sequence length="540" mass="60845">MKHSSISRQPLSIKVTMNNCNTLRFSRYSGERALPYYVCYRTYRDCGCGICNWWIQGEKRASTNNDRYNFGVLDSTDNEFSETIAICPNQTIKLKIFPGLASEVITIKDGDLNLEVEGNRAEKLQDMHMLKGRRYDFSVEVYSHVVRRSSVEHKPAIEQSSASVKFTPEITDTCRLAWYSRSDCKCDKYIKLRNRQKSKLFGENDDRNVYLISLVPGSVKKPVEICNHMEVRMRLVKKSQASSIRFSDLCMVVRGWRHGEVLQDKAMEGCTVKIEVLKVETTPPIENSTTGTTDTPQVLVPHTSSNQEMVETPHQQHHDIAQVASESDDAYKVEVQGDPRDSNQEMAEAPHQQHQDIAQVASESDDAYKVEVQGDPRDSNQEMVEAPHQQHHDDIAQVASESDDAYKVEVQGDPRDSNQERVVVPSQLTQIIAEEASESQDDFRLEEVIRRDPQDLNRSVETAAPLASSRSTMAVISGAPVRTPQENIELQRFDANGGVPRSPEYQDSQSDESTSSETSPPVMDLIAAPSNTVELPTTTW</sequence>
<feature type="compositionally biased region" description="Polar residues" evidence="1">
    <location>
        <begin position="529"/>
        <end position="540"/>
    </location>
</feature>
<evidence type="ECO:0000256" key="1">
    <source>
        <dbReference type="SAM" id="MobiDB-lite"/>
    </source>
</evidence>
<dbReference type="Proteomes" id="UP000827284">
    <property type="component" value="Unassembled WGS sequence"/>
</dbReference>
<dbReference type="AlphaFoldDB" id="A0A9P3H1S1"/>
<reference evidence="2" key="1">
    <citation type="submission" date="2021-11" db="EMBL/GenBank/DDBJ databases">
        <authorList>
            <person name="Herlambang A."/>
            <person name="Guo Y."/>
            <person name="Takashima Y."/>
            <person name="Nishizawa T."/>
        </authorList>
    </citation>
    <scope>NUCLEOTIDE SEQUENCE</scope>
    <source>
        <strain evidence="2">E1425</strain>
    </source>
</reference>
<accession>A0A9P3H1S1</accession>
<feature type="region of interest" description="Disordered" evidence="1">
    <location>
        <begin position="325"/>
        <end position="392"/>
    </location>
</feature>
<feature type="compositionally biased region" description="Basic and acidic residues" evidence="1">
    <location>
        <begin position="329"/>
        <end position="343"/>
    </location>
</feature>
<feature type="compositionally biased region" description="Low complexity" evidence="1">
    <location>
        <begin position="506"/>
        <end position="521"/>
    </location>
</feature>
<organism evidence="2 3">
    <name type="scientific">Entomortierella parvispora</name>
    <dbReference type="NCBI Taxonomy" id="205924"/>
    <lineage>
        <taxon>Eukaryota</taxon>
        <taxon>Fungi</taxon>
        <taxon>Fungi incertae sedis</taxon>
        <taxon>Mucoromycota</taxon>
        <taxon>Mortierellomycotina</taxon>
        <taxon>Mortierellomycetes</taxon>
        <taxon>Mortierellales</taxon>
        <taxon>Mortierellaceae</taxon>
        <taxon>Entomortierella</taxon>
    </lineage>
</organism>